<sequence length="977" mass="106937">MFDPSDTPRVFALPPGVDFPAQLIAGLTARLDGQPPEALARAHLVVNTRRMARRIRDIFDAGPPRLLPRISLVTDPVDNWQTAAIPPAVPPLRRRLELAQLVTRLLEAQPDLAARSSAYGLADSLATLMDEMQAEGVGTQTIRDLDVSDMSGHWARAQNFIGIVDDYLGGDQAKRDVQARQRAIVEALIACWETDPPEHPVIVAGSTGSRGTTLMLLQAVARLPQGAVVLPGFDFDQPDSVWQDMGDALVSEDHPQFRFSRIMQALNLAPGDIRPWTGAAPPSPARNRLISLALRPAPFTDAWLEEGPTLSGISEATRDLTLVEAPGPREEALAIALRLRQAAEDGQTAALITPDRMLSRRVTAALDRWGLVPDDSAGQPLQLSPPGRFLRHVAQLFTQQLSAERLVTLLKHPLCHSGGGRGEHLRHTRDLELRLRRKGPPFPDTDSLAVWRAEQDPPPPEDWTRWLADTFCGQEVSGPLPLAEWTARLRRVAEAIAAGSTAPGSGALWERNAGQKALSLLVSLESEAAHGGRMTAHDFGDLLGSLLSEDEGVTDRDAPHPDILIWGTLEARVQGADLLILGGLNEGTWPEAARPDPWLNRRLRLEAGLLLPERRIGLSAHDFQQAAAAPEVWLTRPERSDEAETVASRWLNRLTNLLTGLPEGAPALAQMRQRGAYWLDLAEALEDAPVLPPAPRPSPRPPISARPRQLSVTEIKRLIRDPYAIYAKHVLGLSPLNPLAREPDALLRGIVIHGILETYIKDITSTPSLLSTPEFLQRCRAMLEAEVPWPMARRLWLARLAKVADGFVASEAQRQAIARPVEYEATARLSLSPLDFTITGRADRIDRDETGALHIYDYKTGRAPSAKEQAAFDKQLLIETAIAEQGGFTTLDAAPVARALFLSLGSSMTEVAAPIETEPPAKVLAELRKLIGRYFDAAQGFTARRAVQKDADTGDYDHLARFGEWDRSTVATPEDLE</sequence>
<keyword evidence="3" id="KW-1185">Reference proteome</keyword>
<dbReference type="Gene3D" id="3.90.320.10">
    <property type="match status" value="1"/>
</dbReference>
<dbReference type="InterPro" id="IPR027417">
    <property type="entry name" value="P-loop_NTPase"/>
</dbReference>
<dbReference type="AlphaFoldDB" id="A0A2M8J3M6"/>
<dbReference type="Pfam" id="PF12705">
    <property type="entry name" value="PDDEXK_1"/>
    <property type="match status" value="1"/>
</dbReference>
<comment type="caution">
    <text evidence="2">The sequence shown here is derived from an EMBL/GenBank/DDBJ whole genome shotgun (WGS) entry which is preliminary data.</text>
</comment>
<evidence type="ECO:0000313" key="3">
    <source>
        <dbReference type="Proteomes" id="UP000231553"/>
    </source>
</evidence>
<protein>
    <submittedName>
        <fullName evidence="2">Double-strand break repair protein AddB</fullName>
    </submittedName>
</protein>
<feature type="domain" description="PD-(D/E)XK endonuclease-like" evidence="1">
    <location>
        <begin position="709"/>
        <end position="933"/>
    </location>
</feature>
<dbReference type="InterPro" id="IPR014153">
    <property type="entry name" value="Ds_break_AddB"/>
</dbReference>
<dbReference type="Proteomes" id="UP000231553">
    <property type="component" value="Unassembled WGS sequence"/>
</dbReference>
<dbReference type="InterPro" id="IPR011604">
    <property type="entry name" value="PDDEXK-like_dom_sf"/>
</dbReference>
<organism evidence="2 3">
    <name type="scientific">Pseudooceanicola lipolyticus</name>
    <dbReference type="NCBI Taxonomy" id="2029104"/>
    <lineage>
        <taxon>Bacteria</taxon>
        <taxon>Pseudomonadati</taxon>
        <taxon>Pseudomonadota</taxon>
        <taxon>Alphaproteobacteria</taxon>
        <taxon>Rhodobacterales</taxon>
        <taxon>Paracoccaceae</taxon>
        <taxon>Pseudooceanicola</taxon>
    </lineage>
</organism>
<dbReference type="InterPro" id="IPR038726">
    <property type="entry name" value="PDDEXK_AddAB-type"/>
</dbReference>
<accession>A0A2M8J3M6</accession>
<proteinExistence type="predicted"/>
<dbReference type="OrthoDB" id="9780606at2"/>
<evidence type="ECO:0000313" key="2">
    <source>
        <dbReference type="EMBL" id="PJE37380.1"/>
    </source>
</evidence>
<dbReference type="RefSeq" id="WP_100161860.1">
    <property type="nucleotide sequence ID" value="NZ_PGTB01000016.1"/>
</dbReference>
<reference evidence="2 3" key="1">
    <citation type="journal article" date="2018" name="Int. J. Syst. Evol. Microbiol.">
        <title>Pseudooceanicola lipolyticus sp. nov., a marine alphaproteobacterium, reclassification of Oceanicola flagellatus as Pseudooceanicola flagellatus comb. nov. and emended description of the genus Pseudooceanicola.</title>
        <authorList>
            <person name="Huang M.-M."/>
            <person name="Guo L.-L."/>
            <person name="Wu Y.-H."/>
            <person name="Lai Q.-L."/>
            <person name="Shao Z.-Z."/>
            <person name="Wang C.-S."/>
            <person name="Wu M."/>
            <person name="Xu X.-W."/>
        </authorList>
    </citation>
    <scope>NUCLEOTIDE SEQUENCE [LARGE SCALE GENOMIC DNA]</scope>
    <source>
        <strain evidence="2 3">157</strain>
    </source>
</reference>
<evidence type="ECO:0000259" key="1">
    <source>
        <dbReference type="Pfam" id="PF12705"/>
    </source>
</evidence>
<gene>
    <name evidence="2" type="primary">addB</name>
    <name evidence="2" type="ORF">CVM52_07350</name>
</gene>
<dbReference type="SUPFAM" id="SSF52540">
    <property type="entry name" value="P-loop containing nucleoside triphosphate hydrolases"/>
    <property type="match status" value="1"/>
</dbReference>
<dbReference type="EMBL" id="PGTB01000016">
    <property type="protein sequence ID" value="PJE37380.1"/>
    <property type="molecule type" value="Genomic_DNA"/>
</dbReference>
<dbReference type="InterPro" id="IPR011335">
    <property type="entry name" value="Restrct_endonuc-II-like"/>
</dbReference>
<dbReference type="SUPFAM" id="SSF52980">
    <property type="entry name" value="Restriction endonuclease-like"/>
    <property type="match status" value="1"/>
</dbReference>
<name>A0A2M8J3M6_9RHOB</name>
<dbReference type="NCBIfam" id="TIGR02786">
    <property type="entry name" value="addB_alphas"/>
    <property type="match status" value="1"/>
</dbReference>